<evidence type="ECO:0000313" key="2">
    <source>
        <dbReference type="EMBL" id="QPI13724.1"/>
    </source>
</evidence>
<reference evidence="2 3" key="1">
    <citation type="submission" date="2020-10" db="EMBL/GenBank/DDBJ databases">
        <authorList>
            <person name="Dukhno E.A."/>
            <person name="Kornienko N.O."/>
            <person name="Shybanov S.R."/>
            <person name="Kharina A.V."/>
            <person name="Budzanivska I.G."/>
        </authorList>
    </citation>
    <scope>NUCLEOTIDE SEQUENCE [LARGE SCALE GENOMIC DNA]</scope>
</reference>
<dbReference type="Proteomes" id="UP000595016">
    <property type="component" value="Segment"/>
</dbReference>
<sequence>MIGILADWIEKAVIGLLVIVMVADMALIASMVEWWFKL</sequence>
<keyword evidence="1" id="KW-0472">Membrane</keyword>
<evidence type="ECO:0000256" key="1">
    <source>
        <dbReference type="SAM" id="Phobius"/>
    </source>
</evidence>
<keyword evidence="1" id="KW-0812">Transmembrane</keyword>
<name>A0A7S9SP66_9CAUD</name>
<proteinExistence type="predicted"/>
<organism evidence="2 3">
    <name type="scientific">Serratia phage Tsm2</name>
    <dbReference type="NCBI Taxonomy" id="2787014"/>
    <lineage>
        <taxon>Viruses</taxon>
        <taxon>Duplodnaviria</taxon>
        <taxon>Heunggongvirae</taxon>
        <taxon>Uroviricota</taxon>
        <taxon>Caudoviricetes</taxon>
        <taxon>Sarkviridae</taxon>
        <taxon>Otakuvirus</taxon>
        <taxon>Otakuvirus Tsm2</taxon>
    </lineage>
</organism>
<feature type="transmembrane region" description="Helical" evidence="1">
    <location>
        <begin position="12"/>
        <end position="36"/>
    </location>
</feature>
<keyword evidence="1" id="KW-1133">Transmembrane helix</keyword>
<dbReference type="EMBL" id="MW082583">
    <property type="protein sequence ID" value="QPI13724.1"/>
    <property type="molecule type" value="Genomic_DNA"/>
</dbReference>
<accession>A0A7S9SP66</accession>
<protein>
    <submittedName>
        <fullName evidence="2">Uncharacterized protein</fullName>
    </submittedName>
</protein>
<gene>
    <name evidence="2" type="ORF">SIPHO4S_00028</name>
</gene>
<keyword evidence="3" id="KW-1185">Reference proteome</keyword>
<evidence type="ECO:0000313" key="3">
    <source>
        <dbReference type="Proteomes" id="UP000595016"/>
    </source>
</evidence>